<proteinExistence type="predicted"/>
<dbReference type="Pfam" id="PF12772">
    <property type="entry name" value="GHBP"/>
    <property type="match status" value="1"/>
</dbReference>
<keyword evidence="1" id="KW-0732">Signal</keyword>
<evidence type="ECO:0000256" key="1">
    <source>
        <dbReference type="ARBA" id="ARBA00022729"/>
    </source>
</evidence>
<feature type="compositionally biased region" description="Pro residues" evidence="4">
    <location>
        <begin position="657"/>
        <end position="677"/>
    </location>
</feature>
<feature type="compositionally biased region" description="Polar residues" evidence="4">
    <location>
        <begin position="573"/>
        <end position="585"/>
    </location>
</feature>
<dbReference type="InterPro" id="IPR013783">
    <property type="entry name" value="Ig-like_fold"/>
</dbReference>
<name>A0A8C7JDV3_ONCKI</name>
<evidence type="ECO:0000313" key="7">
    <source>
        <dbReference type="Ensembl" id="ENSOKIP00005085801.1"/>
    </source>
</evidence>
<protein>
    <submittedName>
        <fullName evidence="7">Growth hormone receptor a</fullName>
    </submittedName>
</protein>
<feature type="region of interest" description="Disordered" evidence="4">
    <location>
        <begin position="653"/>
        <end position="680"/>
    </location>
</feature>
<dbReference type="Ensembl" id="ENSOKIT00005091664.1">
    <property type="protein sequence ID" value="ENSOKIP00005085801.1"/>
    <property type="gene ID" value="ENSOKIG00005037268.1"/>
</dbReference>
<feature type="region of interest" description="Disordered" evidence="4">
    <location>
        <begin position="517"/>
        <end position="607"/>
    </location>
</feature>
<keyword evidence="5" id="KW-0472">Membrane</keyword>
<keyword evidence="3" id="KW-0325">Glycoprotein</keyword>
<dbReference type="GeneTree" id="ENSGT00940000165107"/>
<keyword evidence="5" id="KW-1133">Transmembrane helix</keyword>
<gene>
    <name evidence="7" type="primary">LOC109896160</name>
</gene>
<dbReference type="PROSITE" id="PS50853">
    <property type="entry name" value="FN3"/>
    <property type="match status" value="1"/>
</dbReference>
<dbReference type="SUPFAM" id="SSF49265">
    <property type="entry name" value="Fibronectin type III"/>
    <property type="match status" value="2"/>
</dbReference>
<dbReference type="InterPro" id="IPR036116">
    <property type="entry name" value="FN3_sf"/>
</dbReference>
<dbReference type="InterPro" id="IPR003961">
    <property type="entry name" value="FN3_dom"/>
</dbReference>
<dbReference type="Proteomes" id="UP000694557">
    <property type="component" value="Unassembled WGS sequence"/>
</dbReference>
<dbReference type="InterPro" id="IPR025871">
    <property type="entry name" value="GHBP"/>
</dbReference>
<dbReference type="Pfam" id="PF09067">
    <property type="entry name" value="EpoR_lig-bind"/>
    <property type="match status" value="1"/>
</dbReference>
<evidence type="ECO:0000313" key="8">
    <source>
        <dbReference type="Proteomes" id="UP000694557"/>
    </source>
</evidence>
<feature type="domain" description="Fibronectin type-III" evidence="6">
    <location>
        <begin position="176"/>
        <end position="279"/>
    </location>
</feature>
<keyword evidence="2" id="KW-0675">Receptor</keyword>
<accession>A0A8C7JDV3</accession>
<reference evidence="7" key="2">
    <citation type="submission" date="2025-09" db="UniProtKB">
        <authorList>
            <consortium name="Ensembl"/>
        </authorList>
    </citation>
    <scope>IDENTIFICATION</scope>
</reference>
<dbReference type="InterPro" id="IPR015152">
    <property type="entry name" value="Growth/epo_recpt_lig-bind"/>
</dbReference>
<organism evidence="7 8">
    <name type="scientific">Oncorhynchus kisutch</name>
    <name type="common">Coho salmon</name>
    <name type="synonym">Salmo kisutch</name>
    <dbReference type="NCBI Taxonomy" id="8019"/>
    <lineage>
        <taxon>Eukaryota</taxon>
        <taxon>Metazoa</taxon>
        <taxon>Chordata</taxon>
        <taxon>Craniata</taxon>
        <taxon>Vertebrata</taxon>
        <taxon>Euteleostomi</taxon>
        <taxon>Actinopterygii</taxon>
        <taxon>Neopterygii</taxon>
        <taxon>Teleostei</taxon>
        <taxon>Protacanthopterygii</taxon>
        <taxon>Salmoniformes</taxon>
        <taxon>Salmonidae</taxon>
        <taxon>Salmoninae</taxon>
        <taxon>Oncorhynchus</taxon>
    </lineage>
</organism>
<feature type="region of interest" description="Disordered" evidence="4">
    <location>
        <begin position="378"/>
        <end position="398"/>
    </location>
</feature>
<dbReference type="AlphaFoldDB" id="A0A8C7JDV3"/>
<evidence type="ECO:0000256" key="2">
    <source>
        <dbReference type="ARBA" id="ARBA00023170"/>
    </source>
</evidence>
<evidence type="ECO:0000256" key="4">
    <source>
        <dbReference type="SAM" id="MobiDB-lite"/>
    </source>
</evidence>
<evidence type="ECO:0000256" key="3">
    <source>
        <dbReference type="ARBA" id="ARBA00023180"/>
    </source>
</evidence>
<keyword evidence="8" id="KW-1185">Reference proteome</keyword>
<reference evidence="7" key="1">
    <citation type="submission" date="2025-08" db="UniProtKB">
        <authorList>
            <consortium name="Ensembl"/>
        </authorList>
    </citation>
    <scope>IDENTIFICATION</scope>
</reference>
<evidence type="ECO:0000256" key="5">
    <source>
        <dbReference type="SAM" id="Phobius"/>
    </source>
</evidence>
<sequence>MLCFSLSQPRGKHKLNYTQFHPISKFVPSPHPRGLHISPNERFDPHHRWSHILCLVLCSSPCYFVSLLLYPSVQAPHLTGCKSREQETFRCWWSPGSFQNLTEPGALQIQYWKKNDLTKEWKECPDYSSSVKNECFFNKNNTVIWIKYCVRLHSESQNKTYDTLCFELQDIVHPDPPVALNWTLLNISRSGLNYDIMASWEPPPSADVSVGWLTLVYEVQYRRRNSSHWKVLEHEFGTQQSIYGLQTGEAYEVRVHCAMRAFNHFGEFSDVIFVHVPEIPNKESTFPVTLVLIFGAVGVAILLMLIIFSQQQRLMVILLPPVPAPKIKGIDPALLKNGKLDELNFILSGAGMGALHSYPPDLYQDVPWVEFIELDADEPEPGEKDNQSSDSQRLLGHNNHHTNHGCFHGLSIPDDDSGRASSYDPELPDQETLMLMAALLSCQPNKVEPCLGNCSHSSTPSLDVLEVPCPGLQAPDLPPEGGERHLVQTQLGGPQSWVNMDFYAQVSDVTPTGGVVLSPGQQVGAPENTPTTKKDKKGKMEGGEEESEEEEERRTNKLKFQLLVVAPEAGGYTTESSGRQMSTPDPSSPGEVYHTFPPPSAESKPHQEAYLPATTLLGDYQSPYILPDSPPAQFLPPVSDYTVVQDVDFQHSLLLNPPSPQRSPTCSPQPPSKPLPVMPIGYLTPDLLGNLSP</sequence>
<dbReference type="Gene3D" id="2.60.40.10">
    <property type="entry name" value="Immunoglobulins"/>
    <property type="match status" value="2"/>
</dbReference>
<feature type="transmembrane region" description="Helical" evidence="5">
    <location>
        <begin position="286"/>
        <end position="308"/>
    </location>
</feature>
<dbReference type="CDD" id="cd00063">
    <property type="entry name" value="FN3"/>
    <property type="match status" value="1"/>
</dbReference>
<evidence type="ECO:0000259" key="6">
    <source>
        <dbReference type="PROSITE" id="PS50853"/>
    </source>
</evidence>
<keyword evidence="5" id="KW-0812">Transmembrane</keyword>